<accession>W1WDF9</accession>
<name>W1WDF9_ECOLX</name>
<dbReference type="Proteomes" id="UP000018853">
    <property type="component" value="Unassembled WGS sequence"/>
</dbReference>
<proteinExistence type="predicted"/>
<organism evidence="1 2">
    <name type="scientific">Escherichia coli DORA_A_5_14_21</name>
    <dbReference type="NCBI Taxonomy" id="1403943"/>
    <lineage>
        <taxon>Bacteria</taxon>
        <taxon>Pseudomonadati</taxon>
        <taxon>Pseudomonadota</taxon>
        <taxon>Gammaproteobacteria</taxon>
        <taxon>Enterobacterales</taxon>
        <taxon>Enterobacteriaceae</taxon>
        <taxon>Escherichia</taxon>
    </lineage>
</organism>
<dbReference type="EMBL" id="AZLZ01002282">
    <property type="protein sequence ID" value="ETJ16222.1"/>
    <property type="molecule type" value="Genomic_DNA"/>
</dbReference>
<protein>
    <submittedName>
        <fullName evidence="1">Uncharacterized protein</fullName>
    </submittedName>
</protein>
<reference evidence="1 2" key="1">
    <citation type="submission" date="2013-12" db="EMBL/GenBank/DDBJ databases">
        <title>A Varibaculum cambriense genome reconstructed from a premature infant gut community with otherwise low bacterial novelty that shifts toward anaerobic metabolism during the third week of life.</title>
        <authorList>
            <person name="Brown C.T."/>
            <person name="Sharon I."/>
            <person name="Thomas B.C."/>
            <person name="Castelle C.J."/>
            <person name="Morowitz M.J."/>
            <person name="Banfield J.F."/>
        </authorList>
    </citation>
    <scope>NUCLEOTIDE SEQUENCE [LARGE SCALE GENOMIC DNA]</scope>
    <source>
        <strain evidence="2">DORA_A_5_14_21</strain>
    </source>
</reference>
<gene>
    <name evidence="1" type="ORF">Q609_ECAC02282G0001</name>
</gene>
<evidence type="ECO:0000313" key="1">
    <source>
        <dbReference type="EMBL" id="ETJ16222.1"/>
    </source>
</evidence>
<feature type="non-terminal residue" evidence="1">
    <location>
        <position position="1"/>
    </location>
</feature>
<sequence length="35" mass="4384">VAESYVNCNIWLWRYAFSIKNIFYRRNWEVERLSG</sequence>
<dbReference type="AlphaFoldDB" id="W1WDF9"/>
<evidence type="ECO:0000313" key="2">
    <source>
        <dbReference type="Proteomes" id="UP000018853"/>
    </source>
</evidence>
<comment type="caution">
    <text evidence="1">The sequence shown here is derived from an EMBL/GenBank/DDBJ whole genome shotgun (WGS) entry which is preliminary data.</text>
</comment>